<protein>
    <submittedName>
        <fullName evidence="6">Transmembrane protein 116</fullName>
    </submittedName>
</protein>
<sequence length="308" mass="35286">MFYIVLYSVIYLLLIYNHCVVFVCLQLQPLFLLSIADLLLAVCWLIGAILFSQDCSGRSMHCYNLHIVEQIFYMASFFYTLNYVWNLYKGIREKYYSCMDGYPVQGSFILMAPFTSGVTLPVTTVVTGSSSVLLHQQWRCGTWSTLTRCPQTPLGFCQSSVLVVKARCIYRRIVTSNGYLGSEQRASFSEMDRRMVLYPSIFVFCWGPGLVKNVQNHWRDCVLCLQALTSASQGFLNCLVYGWTRVHLRRAGRSVLSRDMDTQTPLLRAQRNRGYQTLSVQSELSIISYVQKVLKETPGVKTLSRYET</sequence>
<dbReference type="GO" id="GO:0005886">
    <property type="term" value="C:plasma membrane"/>
    <property type="evidence" value="ECO:0007669"/>
    <property type="project" value="TreeGrafter"/>
</dbReference>
<comment type="subcellular location">
    <subcellularLocation>
        <location evidence="1">Membrane</location>
        <topology evidence="1">Multi-pass membrane protein</topology>
    </subcellularLocation>
</comment>
<evidence type="ECO:0000313" key="7">
    <source>
        <dbReference type="Proteomes" id="UP000261340"/>
    </source>
</evidence>
<accession>A0A3Q0SD16</accession>
<evidence type="ECO:0000256" key="1">
    <source>
        <dbReference type="ARBA" id="ARBA00004141"/>
    </source>
</evidence>
<dbReference type="PANTHER" id="PTHR23112">
    <property type="entry name" value="G PROTEIN-COUPLED RECEPTOR 157-RELATED"/>
    <property type="match status" value="1"/>
</dbReference>
<keyword evidence="4 5" id="KW-0472">Membrane</keyword>
<organism evidence="6 7">
    <name type="scientific">Amphilophus citrinellus</name>
    <name type="common">Midas cichlid</name>
    <name type="synonym">Cichlasoma citrinellum</name>
    <dbReference type="NCBI Taxonomy" id="61819"/>
    <lineage>
        <taxon>Eukaryota</taxon>
        <taxon>Metazoa</taxon>
        <taxon>Chordata</taxon>
        <taxon>Craniata</taxon>
        <taxon>Vertebrata</taxon>
        <taxon>Euteleostomi</taxon>
        <taxon>Actinopterygii</taxon>
        <taxon>Neopterygii</taxon>
        <taxon>Teleostei</taxon>
        <taxon>Neoteleostei</taxon>
        <taxon>Acanthomorphata</taxon>
        <taxon>Ovalentaria</taxon>
        <taxon>Cichlomorphae</taxon>
        <taxon>Cichliformes</taxon>
        <taxon>Cichlidae</taxon>
        <taxon>New World cichlids</taxon>
        <taxon>Cichlasomatinae</taxon>
        <taxon>Heroini</taxon>
        <taxon>Amphilophus</taxon>
    </lineage>
</organism>
<evidence type="ECO:0000256" key="2">
    <source>
        <dbReference type="ARBA" id="ARBA00022692"/>
    </source>
</evidence>
<reference evidence="6" key="2">
    <citation type="submission" date="2025-09" db="UniProtKB">
        <authorList>
            <consortium name="Ensembl"/>
        </authorList>
    </citation>
    <scope>IDENTIFICATION</scope>
</reference>
<feature type="transmembrane region" description="Helical" evidence="5">
    <location>
        <begin position="30"/>
        <end position="51"/>
    </location>
</feature>
<keyword evidence="7" id="KW-1185">Reference proteome</keyword>
<proteinExistence type="predicted"/>
<dbReference type="PANTHER" id="PTHR23112:SF0">
    <property type="entry name" value="TRANSMEMBRANE PROTEIN 116"/>
    <property type="match status" value="1"/>
</dbReference>
<evidence type="ECO:0000256" key="5">
    <source>
        <dbReference type="SAM" id="Phobius"/>
    </source>
</evidence>
<dbReference type="STRING" id="61819.ENSACIP00000020782"/>
<feature type="transmembrane region" description="Helical" evidence="5">
    <location>
        <begin position="71"/>
        <end position="88"/>
    </location>
</feature>
<keyword evidence="2 5" id="KW-0812">Transmembrane</keyword>
<dbReference type="AlphaFoldDB" id="A0A3Q0SD16"/>
<evidence type="ECO:0000256" key="3">
    <source>
        <dbReference type="ARBA" id="ARBA00022989"/>
    </source>
</evidence>
<dbReference type="OMA" id="YTISYIW"/>
<dbReference type="Proteomes" id="UP000261340">
    <property type="component" value="Unplaced"/>
</dbReference>
<evidence type="ECO:0000256" key="4">
    <source>
        <dbReference type="ARBA" id="ARBA00023136"/>
    </source>
</evidence>
<dbReference type="Ensembl" id="ENSACIT00000021323.1">
    <property type="protein sequence ID" value="ENSACIP00000020782.1"/>
    <property type="gene ID" value="ENSACIG00000016145.1"/>
</dbReference>
<name>A0A3Q0SD16_AMPCI</name>
<keyword evidence="3 5" id="KW-1133">Transmembrane helix</keyword>
<reference evidence="6" key="1">
    <citation type="submission" date="2025-08" db="UniProtKB">
        <authorList>
            <consortium name="Ensembl"/>
        </authorList>
    </citation>
    <scope>IDENTIFICATION</scope>
</reference>
<dbReference type="GO" id="GO:0007189">
    <property type="term" value="P:adenylate cyclase-activating G protein-coupled receptor signaling pathway"/>
    <property type="evidence" value="ECO:0007669"/>
    <property type="project" value="TreeGrafter"/>
</dbReference>
<dbReference type="GO" id="GO:0004930">
    <property type="term" value="F:G protein-coupled receptor activity"/>
    <property type="evidence" value="ECO:0007669"/>
    <property type="project" value="TreeGrafter"/>
</dbReference>
<evidence type="ECO:0000313" key="6">
    <source>
        <dbReference type="Ensembl" id="ENSACIP00000020782.1"/>
    </source>
</evidence>
<dbReference type="Gene3D" id="1.20.1070.10">
    <property type="entry name" value="Rhodopsin 7-helix transmembrane proteins"/>
    <property type="match status" value="1"/>
</dbReference>
<dbReference type="GeneTree" id="ENSGT00390000003209"/>
<feature type="transmembrane region" description="Helical" evidence="5">
    <location>
        <begin position="6"/>
        <end position="25"/>
    </location>
</feature>